<evidence type="ECO:0000256" key="17">
    <source>
        <dbReference type="ARBA" id="ARBA00031360"/>
    </source>
</evidence>
<keyword evidence="14" id="KW-0406">Ion transport</keyword>
<dbReference type="OrthoDB" id="624114at2759"/>
<feature type="coiled-coil region" evidence="19">
    <location>
        <begin position="366"/>
        <end position="393"/>
    </location>
</feature>
<evidence type="ECO:0000256" key="13">
    <source>
        <dbReference type="ARBA" id="ARBA00023054"/>
    </source>
</evidence>
<dbReference type="Pfam" id="PF26561">
    <property type="entry name" value="LETM1_C"/>
    <property type="match status" value="1"/>
</dbReference>
<dbReference type="RefSeq" id="XP_029341853.1">
    <property type="nucleotide sequence ID" value="XM_029485993.1"/>
</dbReference>
<keyword evidence="16 20" id="KW-0472">Membrane</keyword>
<dbReference type="InterPro" id="IPR033122">
    <property type="entry name" value="LETM1-like_RBD"/>
</dbReference>
<dbReference type="EnsemblMetazoa" id="XM_029485993.1">
    <property type="protein sequence ID" value="XP_029341853.1"/>
    <property type="gene ID" value="LOC100162099"/>
</dbReference>
<dbReference type="AlphaFoldDB" id="A0A8R2JLV0"/>
<evidence type="ECO:0000256" key="11">
    <source>
        <dbReference type="ARBA" id="ARBA00022946"/>
    </source>
</evidence>
<dbReference type="PROSITE" id="PS51758">
    <property type="entry name" value="LETM1_RBD"/>
    <property type="match status" value="1"/>
</dbReference>
<dbReference type="InterPro" id="IPR011992">
    <property type="entry name" value="EF-hand-dom_pair"/>
</dbReference>
<reference evidence="24" key="1">
    <citation type="submission" date="2010-06" db="EMBL/GenBank/DDBJ databases">
        <authorList>
            <person name="Jiang H."/>
            <person name="Abraham K."/>
            <person name="Ali S."/>
            <person name="Alsbrooks S.L."/>
            <person name="Anim B.N."/>
            <person name="Anosike U.S."/>
            <person name="Attaway T."/>
            <person name="Bandaranaike D.P."/>
            <person name="Battles P.K."/>
            <person name="Bell S.N."/>
            <person name="Bell A.V."/>
            <person name="Beltran B."/>
            <person name="Bickham C."/>
            <person name="Bustamante Y."/>
            <person name="Caleb T."/>
            <person name="Canada A."/>
            <person name="Cardenas V."/>
            <person name="Carter K."/>
            <person name="Chacko J."/>
            <person name="Chandrabose M.N."/>
            <person name="Chavez D."/>
            <person name="Chavez A."/>
            <person name="Chen L."/>
            <person name="Chu H.-S."/>
            <person name="Claassen K.J."/>
            <person name="Cockrell R."/>
            <person name="Collins M."/>
            <person name="Cooper J.A."/>
            <person name="Cree A."/>
            <person name="Curry S.M."/>
            <person name="Da Y."/>
            <person name="Dao M.D."/>
            <person name="Das B."/>
            <person name="Davila M.-L."/>
            <person name="Davy-Carroll L."/>
            <person name="Denson S."/>
            <person name="Dinh H."/>
            <person name="Ebong V.E."/>
            <person name="Edwards J.R."/>
            <person name="Egan A."/>
            <person name="El-Daye J."/>
            <person name="Escobedo L."/>
            <person name="Fernandez S."/>
            <person name="Fernando P.R."/>
            <person name="Flagg N."/>
            <person name="Forbes L.D."/>
            <person name="Fowler R.G."/>
            <person name="Fu Q."/>
            <person name="Gabisi R.A."/>
            <person name="Ganer J."/>
            <person name="Garbino Pronczuk A."/>
            <person name="Garcia R.M."/>
            <person name="Garner T."/>
            <person name="Garrett T.E."/>
            <person name="Gonzalez D.A."/>
            <person name="Hamid H."/>
            <person name="Hawkins E.S."/>
            <person name="Hirani K."/>
            <person name="Hogues M.E."/>
            <person name="Hollins B."/>
            <person name="Hsiao C.-H."/>
            <person name="Jabil R."/>
            <person name="James M.L."/>
            <person name="Jhangiani S.N."/>
            <person name="Johnson B."/>
            <person name="Johnson Q."/>
            <person name="Joshi V."/>
            <person name="Kalu J.B."/>
            <person name="Kam C."/>
            <person name="Kashfia A."/>
            <person name="Keebler J."/>
            <person name="Kisamo H."/>
            <person name="Kovar C.L."/>
            <person name="Lago L.A."/>
            <person name="Lai C.-Y."/>
            <person name="Laidlaw J."/>
            <person name="Lara F."/>
            <person name="Le T.-K."/>
            <person name="Lee S.L."/>
            <person name="Legall F.H."/>
            <person name="Lemon S.J."/>
            <person name="Lewis L.R."/>
            <person name="Li B."/>
            <person name="Liu Y."/>
            <person name="Liu Y.-S."/>
            <person name="Lopez J."/>
            <person name="Lozado R.J."/>
            <person name="Lu J."/>
            <person name="Madu R.C."/>
            <person name="Maheshwari M."/>
            <person name="Maheshwari R."/>
            <person name="Malloy K."/>
            <person name="Martinez E."/>
            <person name="Mathew T."/>
            <person name="Mercado I.C."/>
            <person name="Mercado C."/>
            <person name="Meyer B."/>
            <person name="Montgomery K."/>
            <person name="Morgan M.B."/>
            <person name="Munidasa M."/>
            <person name="Nazareth L.V."/>
            <person name="Nelson J."/>
            <person name="Ng B.M."/>
            <person name="Nguyen N.B."/>
            <person name="Nguyen P.Q."/>
            <person name="Nguyen T."/>
            <person name="Obregon M."/>
            <person name="Okwuonu G.O."/>
            <person name="Onwere C.G."/>
            <person name="Orozco G."/>
            <person name="Parra A."/>
            <person name="Patel S."/>
            <person name="Patil S."/>
            <person name="Perez A."/>
            <person name="Perez Y."/>
            <person name="Pham C."/>
            <person name="Primus E.L."/>
            <person name="Pu L.-L."/>
            <person name="Puazo M."/>
            <person name="Qin X."/>
            <person name="Quiroz J.B."/>
            <person name="Reese J."/>
            <person name="Richards S."/>
            <person name="Rives C.M."/>
            <person name="Robberts R."/>
            <person name="Ruiz S.J."/>
            <person name="Ruiz M.J."/>
            <person name="Santibanez J."/>
            <person name="Schneider B.W."/>
            <person name="Sisson I."/>
            <person name="Smith M."/>
            <person name="Sodergren E."/>
            <person name="Song X.-Z."/>
            <person name="Song B.B."/>
            <person name="Summersgill H."/>
            <person name="Thelus R."/>
            <person name="Thornton R.D."/>
            <person name="Trejos Z.Y."/>
            <person name="Usmani K."/>
            <person name="Vattathil S."/>
            <person name="Villasana D."/>
            <person name="Walker D.L."/>
            <person name="Wang S."/>
            <person name="Wang K."/>
            <person name="White C.S."/>
            <person name="Williams A.C."/>
            <person name="Williamson J."/>
            <person name="Wilson K."/>
            <person name="Woghiren I.O."/>
            <person name="Woodworth J.R."/>
            <person name="Worley K.C."/>
            <person name="Wright R.A."/>
            <person name="Wu W."/>
            <person name="Young L."/>
            <person name="Zhang L."/>
            <person name="Zhang J."/>
            <person name="Zhu Y."/>
            <person name="Muzny D.M."/>
            <person name="Weinstock G."/>
            <person name="Gibbs R.A."/>
        </authorList>
    </citation>
    <scope>NUCLEOTIDE SEQUENCE [LARGE SCALE GENOMIC DNA]</scope>
    <source>
        <strain evidence="24">LSR1</strain>
    </source>
</reference>
<evidence type="ECO:0000259" key="22">
    <source>
        <dbReference type="PROSITE" id="PS51758"/>
    </source>
</evidence>
<dbReference type="KEGG" id="api:100162099"/>
<keyword evidence="7 20" id="KW-0812">Transmembrane</keyword>
<evidence type="ECO:0000256" key="3">
    <source>
        <dbReference type="ARBA" id="ARBA00020557"/>
    </source>
</evidence>
<keyword evidence="6" id="KW-0109">Calcium transport</keyword>
<accession>A0A8R2JLV0</accession>
<evidence type="ECO:0000256" key="9">
    <source>
        <dbReference type="ARBA" id="ARBA00022792"/>
    </source>
</evidence>
<protein>
    <recommendedName>
        <fullName evidence="3">Mitochondrial proton/calcium exchanger protein</fullName>
    </recommendedName>
    <alternativeName>
        <fullName evidence="17">Leucine zipper-EF-hand-containing transmembrane protein 1</fullName>
    </alternativeName>
</protein>
<dbReference type="PANTHER" id="PTHR14009">
    <property type="entry name" value="LEUCINE ZIPPER-EF-HAND CONTAINING TRANSMEMBRANE PROTEIN"/>
    <property type="match status" value="1"/>
</dbReference>
<keyword evidence="13 19" id="KW-0175">Coiled coil</keyword>
<keyword evidence="5" id="KW-0050">Antiport</keyword>
<evidence type="ECO:0000256" key="14">
    <source>
        <dbReference type="ARBA" id="ARBA00023065"/>
    </source>
</evidence>
<keyword evidence="11" id="KW-0809">Transit peptide</keyword>
<reference evidence="23" key="2">
    <citation type="submission" date="2022-06" db="UniProtKB">
        <authorList>
            <consortium name="EnsemblMetazoa"/>
        </authorList>
    </citation>
    <scope>IDENTIFICATION</scope>
</reference>
<dbReference type="PROSITE" id="PS50222">
    <property type="entry name" value="EF_HAND_2"/>
    <property type="match status" value="1"/>
</dbReference>
<dbReference type="InterPro" id="IPR044202">
    <property type="entry name" value="LETM1/MDM38-like"/>
</dbReference>
<comment type="subcellular location">
    <subcellularLocation>
        <location evidence="1">Mitochondrion inner membrane</location>
        <topology evidence="1">Single-pass membrane protein</topology>
    </subcellularLocation>
</comment>
<dbReference type="GO" id="GO:0043022">
    <property type="term" value="F:ribosome binding"/>
    <property type="evidence" value="ECO:0007669"/>
    <property type="project" value="InterPro"/>
</dbReference>
<keyword evidence="9" id="KW-0999">Mitochondrion inner membrane</keyword>
<feature type="domain" description="Letm1 RBD" evidence="22">
    <location>
        <begin position="50"/>
        <end position="302"/>
    </location>
</feature>
<dbReference type="InterPro" id="IPR059005">
    <property type="entry name" value="LETM1_C"/>
</dbReference>
<dbReference type="GO" id="GO:0005743">
    <property type="term" value="C:mitochondrial inner membrane"/>
    <property type="evidence" value="ECO:0007669"/>
    <property type="project" value="UniProtKB-SubCell"/>
</dbReference>
<name>A0A8R2JLV0_ACYPI</name>
<keyword evidence="4" id="KW-0813">Transport</keyword>
<evidence type="ECO:0000256" key="7">
    <source>
        <dbReference type="ARBA" id="ARBA00022692"/>
    </source>
</evidence>
<dbReference type="Proteomes" id="UP000007819">
    <property type="component" value="Chromosome X"/>
</dbReference>
<evidence type="ECO:0000256" key="19">
    <source>
        <dbReference type="SAM" id="Coils"/>
    </source>
</evidence>
<keyword evidence="24" id="KW-1185">Reference proteome</keyword>
<dbReference type="SUPFAM" id="SSF47473">
    <property type="entry name" value="EF-hand"/>
    <property type="match status" value="1"/>
</dbReference>
<comment type="similarity">
    <text evidence="2">Belongs to the LETM1 family.</text>
</comment>
<dbReference type="InterPro" id="IPR002048">
    <property type="entry name" value="EF_hand_dom"/>
</dbReference>
<dbReference type="Pfam" id="PF07766">
    <property type="entry name" value="LETM1_RBD"/>
    <property type="match status" value="1"/>
</dbReference>
<evidence type="ECO:0000256" key="18">
    <source>
        <dbReference type="PROSITE-ProRule" id="PRU01094"/>
    </source>
</evidence>
<evidence type="ECO:0000256" key="1">
    <source>
        <dbReference type="ARBA" id="ARBA00004434"/>
    </source>
</evidence>
<evidence type="ECO:0000256" key="15">
    <source>
        <dbReference type="ARBA" id="ARBA00023128"/>
    </source>
</evidence>
<sequence length="489" mass="54808">MADLFRLVPFSVFIVVPFLEFTLPIFLKFFPGMLPTTFQTKDQKEAKLKKSLKVKLEMAKFLQETLDSMSVCGKGHTSEFAQEFADFFAKVRKEGVVIPADEMLKFSKLFKDEITLDSLPRPQLVALCRVLELKPIGTSSVLKYILTLKLRSLTVDDRIIQKEGVDSLTLSELQEACKSRGMGAYGLTENRLKQQLIQWLDLSLNERVPPLLLLLSRAFSLTPNIPTNDLLKKGITALPNCVGASTEADLCERDGAIDNKAKLKAIEEEERKAKEEIEECLRESPKCNVVDNASGLSDSTGSEGEVTSNILKILECAVESISLEQNKLIVEKSDICELKDDFKCYQKNSHNLQEVENDQVKESKPAKQLFKVLDKKINELDQAVNELEKIELVGANITIDGELIKIDELIAVVRRLQNVPDECTIQKIIKILSKIDSDNDGSIRIDTLLKILRLIDNVNMNISDKTMDIIIKLVIKEKNSGKSGSSCSK</sequence>
<dbReference type="GO" id="GO:0015297">
    <property type="term" value="F:antiporter activity"/>
    <property type="evidence" value="ECO:0007669"/>
    <property type="project" value="UniProtKB-KW"/>
</dbReference>
<keyword evidence="8" id="KW-0479">Metal-binding</keyword>
<evidence type="ECO:0000259" key="21">
    <source>
        <dbReference type="PROSITE" id="PS50222"/>
    </source>
</evidence>
<evidence type="ECO:0000256" key="20">
    <source>
        <dbReference type="SAM" id="Phobius"/>
    </source>
</evidence>
<evidence type="ECO:0000313" key="24">
    <source>
        <dbReference type="Proteomes" id="UP000007819"/>
    </source>
</evidence>
<evidence type="ECO:0000256" key="6">
    <source>
        <dbReference type="ARBA" id="ARBA00022568"/>
    </source>
</evidence>
<proteinExistence type="inferred from homology"/>
<dbReference type="PANTHER" id="PTHR14009:SF1">
    <property type="entry name" value="MITOCHONDRIAL PROTON_CALCIUM EXCHANGER PROTEIN"/>
    <property type="match status" value="1"/>
</dbReference>
<evidence type="ECO:0000256" key="16">
    <source>
        <dbReference type="ARBA" id="ARBA00023136"/>
    </source>
</evidence>
<evidence type="ECO:0000313" key="23">
    <source>
        <dbReference type="EnsemblMetazoa" id="XP_029341853.1"/>
    </source>
</evidence>
<evidence type="ECO:0000256" key="10">
    <source>
        <dbReference type="ARBA" id="ARBA00022837"/>
    </source>
</evidence>
<dbReference type="Gene3D" id="1.10.238.10">
    <property type="entry name" value="EF-hand"/>
    <property type="match status" value="1"/>
</dbReference>
<dbReference type="GeneID" id="100162099"/>
<evidence type="ECO:0000256" key="5">
    <source>
        <dbReference type="ARBA" id="ARBA00022449"/>
    </source>
</evidence>
<dbReference type="GO" id="GO:0030003">
    <property type="term" value="P:intracellular monoatomic cation homeostasis"/>
    <property type="evidence" value="ECO:0007669"/>
    <property type="project" value="TreeGrafter"/>
</dbReference>
<dbReference type="GO" id="GO:0005509">
    <property type="term" value="F:calcium ion binding"/>
    <property type="evidence" value="ECO:0007669"/>
    <property type="project" value="InterPro"/>
</dbReference>
<evidence type="ECO:0000256" key="4">
    <source>
        <dbReference type="ARBA" id="ARBA00022448"/>
    </source>
</evidence>
<evidence type="ECO:0000256" key="2">
    <source>
        <dbReference type="ARBA" id="ARBA00009584"/>
    </source>
</evidence>
<feature type="coiled-coil region" evidence="19">
    <location>
        <begin position="256"/>
        <end position="283"/>
    </location>
</feature>
<organism evidence="23 24">
    <name type="scientific">Acyrthosiphon pisum</name>
    <name type="common">Pea aphid</name>
    <dbReference type="NCBI Taxonomy" id="7029"/>
    <lineage>
        <taxon>Eukaryota</taxon>
        <taxon>Metazoa</taxon>
        <taxon>Ecdysozoa</taxon>
        <taxon>Arthropoda</taxon>
        <taxon>Hexapoda</taxon>
        <taxon>Insecta</taxon>
        <taxon>Pterygota</taxon>
        <taxon>Neoptera</taxon>
        <taxon>Paraneoptera</taxon>
        <taxon>Hemiptera</taxon>
        <taxon>Sternorrhyncha</taxon>
        <taxon>Aphidomorpha</taxon>
        <taxon>Aphidoidea</taxon>
        <taxon>Aphididae</taxon>
        <taxon>Macrosiphini</taxon>
        <taxon>Acyrthosiphon</taxon>
    </lineage>
</organism>
<keyword evidence="15 18" id="KW-0496">Mitochondrion</keyword>
<keyword evidence="10" id="KW-0106">Calcium</keyword>
<evidence type="ECO:0000256" key="8">
    <source>
        <dbReference type="ARBA" id="ARBA00022723"/>
    </source>
</evidence>
<feature type="transmembrane region" description="Helical" evidence="20">
    <location>
        <begin position="7"/>
        <end position="27"/>
    </location>
</feature>
<evidence type="ECO:0000256" key="12">
    <source>
        <dbReference type="ARBA" id="ARBA00022989"/>
    </source>
</evidence>
<feature type="domain" description="EF-hand" evidence="21">
    <location>
        <begin position="423"/>
        <end position="458"/>
    </location>
</feature>
<keyword evidence="12 20" id="KW-1133">Transmembrane helix</keyword>